<comment type="caution">
    <text evidence="1">The sequence shown here is derived from an EMBL/GenBank/DDBJ whole genome shotgun (WGS) entry which is preliminary data.</text>
</comment>
<organism evidence="1 2">
    <name type="scientific">Moraxella caviae</name>
    <dbReference type="NCBI Taxonomy" id="34060"/>
    <lineage>
        <taxon>Bacteria</taxon>
        <taxon>Pseudomonadati</taxon>
        <taxon>Pseudomonadota</taxon>
        <taxon>Gammaproteobacteria</taxon>
        <taxon>Moraxellales</taxon>
        <taxon>Moraxellaceae</taxon>
        <taxon>Moraxella</taxon>
    </lineage>
</organism>
<accession>A0A1T0A3J3</accession>
<evidence type="ECO:0000313" key="1">
    <source>
        <dbReference type="EMBL" id="OOR89911.1"/>
    </source>
</evidence>
<dbReference type="EMBL" id="MUXU01000035">
    <property type="protein sequence ID" value="OOR89911.1"/>
    <property type="molecule type" value="Genomic_DNA"/>
</dbReference>
<keyword evidence="2" id="KW-1185">Reference proteome</keyword>
<gene>
    <name evidence="1" type="ORF">B0181_05725</name>
</gene>
<sequence length="60" mass="7026">MQVLAQIAILNDQHRQTDNPLTTQNYNLQIYRNLLAQKPIKIYHSANNNLLSFLKNLSQF</sequence>
<dbReference type="AlphaFoldDB" id="A0A1T0A3J3"/>
<protein>
    <submittedName>
        <fullName evidence="1">Uncharacterized protein</fullName>
    </submittedName>
</protein>
<reference evidence="1 2" key="1">
    <citation type="submission" date="2017-02" db="EMBL/GenBank/DDBJ databases">
        <title>Draft genome sequence of Moraxella caviae CCUG 355 type strain.</title>
        <authorList>
            <person name="Engstrom-Jakobsson H."/>
            <person name="Salva-Serra F."/>
            <person name="Thorell K."/>
            <person name="Gonzales-Siles L."/>
            <person name="Karlsson R."/>
            <person name="Boulund F."/>
            <person name="Engstrand L."/>
            <person name="Moore E."/>
        </authorList>
    </citation>
    <scope>NUCLEOTIDE SEQUENCE [LARGE SCALE GENOMIC DNA]</scope>
    <source>
        <strain evidence="1 2">CCUG 355</strain>
    </source>
</reference>
<dbReference type="STRING" id="34060.B0181_05725"/>
<name>A0A1T0A3J3_9GAMM</name>
<proteinExistence type="predicted"/>
<evidence type="ECO:0000313" key="2">
    <source>
        <dbReference type="Proteomes" id="UP000190435"/>
    </source>
</evidence>
<dbReference type="Proteomes" id="UP000190435">
    <property type="component" value="Unassembled WGS sequence"/>
</dbReference>